<protein>
    <submittedName>
        <fullName evidence="1">Uncharacterized protein</fullName>
    </submittedName>
</protein>
<reference evidence="1" key="1">
    <citation type="submission" date="2020-04" db="EMBL/GenBank/DDBJ databases">
        <authorList>
            <person name="Chiriac C."/>
            <person name="Salcher M."/>
            <person name="Ghai R."/>
            <person name="Kavagutti S V."/>
        </authorList>
    </citation>
    <scope>NUCLEOTIDE SEQUENCE</scope>
</reference>
<sequence length="58" mass="6617">MGKIFDIYLEPVSAGLYKAHVTLTNGMEFIQVISDMDLIDAWRSGDENPVINYILERL</sequence>
<gene>
    <name evidence="1" type="ORF">UFOVP425_2</name>
</gene>
<organism evidence="1">
    <name type="scientific">uncultured Caudovirales phage</name>
    <dbReference type="NCBI Taxonomy" id="2100421"/>
    <lineage>
        <taxon>Viruses</taxon>
        <taxon>Duplodnaviria</taxon>
        <taxon>Heunggongvirae</taxon>
        <taxon>Uroviricota</taxon>
        <taxon>Caudoviricetes</taxon>
        <taxon>Peduoviridae</taxon>
        <taxon>Maltschvirus</taxon>
        <taxon>Maltschvirus maltsch</taxon>
    </lineage>
</organism>
<evidence type="ECO:0000313" key="1">
    <source>
        <dbReference type="EMBL" id="CAB4141996.1"/>
    </source>
</evidence>
<accession>A0A6J5MAC4</accession>
<dbReference type="EMBL" id="LR796399">
    <property type="protein sequence ID" value="CAB4141996.1"/>
    <property type="molecule type" value="Genomic_DNA"/>
</dbReference>
<proteinExistence type="predicted"/>
<name>A0A6J5MAC4_9CAUD</name>